<dbReference type="STRING" id="81824.A9UQJ2"/>
<proteinExistence type="inferred from homology"/>
<keyword evidence="2 7" id="KW-0812">Transmembrane</keyword>
<comment type="subcellular location">
    <subcellularLocation>
        <location evidence="1">Golgi apparatus membrane</location>
        <topology evidence="1">Multi-pass membrane protein</topology>
    </subcellularLocation>
</comment>
<dbReference type="PANTHER" id="PTHR21493:SF9">
    <property type="entry name" value="GOLGI TRANSPORT PROTEIN 1-RELATED"/>
    <property type="match status" value="1"/>
</dbReference>
<evidence type="ECO:0000256" key="4">
    <source>
        <dbReference type="ARBA" id="ARBA00023034"/>
    </source>
</evidence>
<comment type="similarity">
    <text evidence="6">Belongs to the GOT1 family.</text>
</comment>
<dbReference type="InParanoid" id="A9UQJ2"/>
<gene>
    <name evidence="8" type="ORF">MONBRDRAFT_14085</name>
</gene>
<keyword evidence="5 7" id="KW-0472">Membrane</keyword>
<dbReference type="FunCoup" id="A9UQJ2">
    <property type="interactions" value="1031"/>
</dbReference>
<accession>A9UQJ2</accession>
<keyword evidence="9" id="KW-1185">Reference proteome</keyword>
<feature type="transmembrane region" description="Helical" evidence="7">
    <location>
        <begin position="47"/>
        <end position="75"/>
    </location>
</feature>
<evidence type="ECO:0000313" key="8">
    <source>
        <dbReference type="EMBL" id="EDQ92608.1"/>
    </source>
</evidence>
<dbReference type="GO" id="GO:0016020">
    <property type="term" value="C:membrane"/>
    <property type="evidence" value="ECO:0000318"/>
    <property type="project" value="GO_Central"/>
</dbReference>
<evidence type="ECO:0000256" key="7">
    <source>
        <dbReference type="SAM" id="Phobius"/>
    </source>
</evidence>
<dbReference type="RefSeq" id="XP_001742370.1">
    <property type="nucleotide sequence ID" value="XM_001742318.1"/>
</dbReference>
<dbReference type="GO" id="GO:0000139">
    <property type="term" value="C:Golgi membrane"/>
    <property type="evidence" value="ECO:0007669"/>
    <property type="project" value="UniProtKB-SubCell"/>
</dbReference>
<keyword evidence="4" id="KW-0333">Golgi apparatus</keyword>
<name>A9UQJ2_MONBE</name>
<dbReference type="Proteomes" id="UP000001357">
    <property type="component" value="Unassembled WGS sequence"/>
</dbReference>
<sequence length="131" mass="14729">MLLFFDSSLLAMGNILFLAGLSLLIGVQNTFNFFFQFTPSKIKGSVCFFGGILLVLWLSPFLGMLLELVGLYYLFGDFLPTIINFLRSVPGLNVIFYVPFVRQVRQISLPTRRLQSMAAFSALTKLIARTC</sequence>
<dbReference type="eggNOG" id="KOG1743">
    <property type="taxonomic scope" value="Eukaryota"/>
</dbReference>
<organism evidence="8 9">
    <name type="scientific">Monosiga brevicollis</name>
    <name type="common">Choanoflagellate</name>
    <dbReference type="NCBI Taxonomy" id="81824"/>
    <lineage>
        <taxon>Eukaryota</taxon>
        <taxon>Choanoflagellata</taxon>
        <taxon>Craspedida</taxon>
        <taxon>Salpingoecidae</taxon>
        <taxon>Monosiga</taxon>
    </lineage>
</organism>
<dbReference type="GO" id="GO:0042147">
    <property type="term" value="P:retrograde transport, endosome to Golgi"/>
    <property type="evidence" value="ECO:0007669"/>
    <property type="project" value="InterPro"/>
</dbReference>
<evidence type="ECO:0000256" key="5">
    <source>
        <dbReference type="ARBA" id="ARBA00023136"/>
    </source>
</evidence>
<dbReference type="GO" id="GO:0005783">
    <property type="term" value="C:endoplasmic reticulum"/>
    <property type="evidence" value="ECO:0000318"/>
    <property type="project" value="GO_Central"/>
</dbReference>
<reference evidence="8 9" key="1">
    <citation type="journal article" date="2008" name="Nature">
        <title>The genome of the choanoflagellate Monosiga brevicollis and the origin of metazoans.</title>
        <authorList>
            <consortium name="JGI Sequencing"/>
            <person name="King N."/>
            <person name="Westbrook M.J."/>
            <person name="Young S.L."/>
            <person name="Kuo A."/>
            <person name="Abedin M."/>
            <person name="Chapman J."/>
            <person name="Fairclough S."/>
            <person name="Hellsten U."/>
            <person name="Isogai Y."/>
            <person name="Letunic I."/>
            <person name="Marr M."/>
            <person name="Pincus D."/>
            <person name="Putnam N."/>
            <person name="Rokas A."/>
            <person name="Wright K.J."/>
            <person name="Zuzow R."/>
            <person name="Dirks W."/>
            <person name="Good M."/>
            <person name="Goodstein D."/>
            <person name="Lemons D."/>
            <person name="Li W."/>
            <person name="Lyons J.B."/>
            <person name="Morris A."/>
            <person name="Nichols S."/>
            <person name="Richter D.J."/>
            <person name="Salamov A."/>
            <person name="Bork P."/>
            <person name="Lim W.A."/>
            <person name="Manning G."/>
            <person name="Miller W.T."/>
            <person name="McGinnis W."/>
            <person name="Shapiro H."/>
            <person name="Tjian R."/>
            <person name="Grigoriev I.V."/>
            <person name="Rokhsar D."/>
        </authorList>
    </citation>
    <scope>NUCLEOTIDE SEQUENCE [LARGE SCALE GENOMIC DNA]</scope>
    <source>
        <strain evidence="9">MX1 / ATCC 50154</strain>
    </source>
</reference>
<evidence type="ECO:0000313" key="9">
    <source>
        <dbReference type="Proteomes" id="UP000001357"/>
    </source>
</evidence>
<dbReference type="InterPro" id="IPR007305">
    <property type="entry name" value="Vesicle_transpt_Got1/SFT2"/>
</dbReference>
<dbReference type="GO" id="GO:0005829">
    <property type="term" value="C:cytosol"/>
    <property type="evidence" value="ECO:0007669"/>
    <property type="project" value="GOC"/>
</dbReference>
<dbReference type="OMA" id="LMGWPIV"/>
<protein>
    <submittedName>
        <fullName evidence="8">Uncharacterized protein</fullName>
    </submittedName>
</protein>
<dbReference type="GeneID" id="5887302"/>
<dbReference type="InterPro" id="IPR045176">
    <property type="entry name" value="Got1"/>
</dbReference>
<evidence type="ECO:0000256" key="2">
    <source>
        <dbReference type="ARBA" id="ARBA00022692"/>
    </source>
</evidence>
<evidence type="ECO:0000256" key="3">
    <source>
        <dbReference type="ARBA" id="ARBA00022989"/>
    </source>
</evidence>
<dbReference type="GO" id="GO:0006888">
    <property type="term" value="P:endoplasmic reticulum to Golgi vesicle-mediated transport"/>
    <property type="evidence" value="ECO:0007669"/>
    <property type="project" value="InterPro"/>
</dbReference>
<dbReference type="AlphaFoldDB" id="A9UQJ2"/>
<dbReference type="EMBL" id="CH991543">
    <property type="protein sequence ID" value="EDQ92608.1"/>
    <property type="molecule type" value="Genomic_DNA"/>
</dbReference>
<feature type="transmembrane region" description="Helical" evidence="7">
    <location>
        <begin position="81"/>
        <end position="100"/>
    </location>
</feature>
<feature type="transmembrane region" description="Helical" evidence="7">
    <location>
        <begin position="12"/>
        <end position="35"/>
    </location>
</feature>
<evidence type="ECO:0000256" key="1">
    <source>
        <dbReference type="ARBA" id="ARBA00004653"/>
    </source>
</evidence>
<keyword evidence="3 7" id="KW-1133">Transmembrane helix</keyword>
<evidence type="ECO:0000256" key="6">
    <source>
        <dbReference type="ARBA" id="ARBA00025799"/>
    </source>
</evidence>
<dbReference type="Pfam" id="PF04178">
    <property type="entry name" value="Got1"/>
    <property type="match status" value="1"/>
</dbReference>
<dbReference type="KEGG" id="mbr:MONBRDRAFT_14085"/>
<dbReference type="PANTHER" id="PTHR21493">
    <property type="entry name" value="CGI-141-RELATED/LIPASE CONTAINING PROTEIN"/>
    <property type="match status" value="1"/>
</dbReference>